<protein>
    <submittedName>
        <fullName evidence="1">Uncharacterized protein</fullName>
    </submittedName>
</protein>
<name>A0A6J7WYP6_9CAUD</name>
<sequence length="92" mass="10693">MIIRTNKREWNTVSSAPAKIDISAGQEPKSFSGRSMHHVQIKLHNGYAQQRIMQVNEDCCYFSDPVEIDIEMFESMFDLIRCVKRRSLDNAE</sequence>
<organism evidence="1">
    <name type="scientific">uncultured Caudovirales phage</name>
    <dbReference type="NCBI Taxonomy" id="2100421"/>
    <lineage>
        <taxon>Viruses</taxon>
        <taxon>Duplodnaviria</taxon>
        <taxon>Heunggongvirae</taxon>
        <taxon>Uroviricota</taxon>
        <taxon>Caudoviricetes</taxon>
        <taxon>Peduoviridae</taxon>
        <taxon>Maltschvirus</taxon>
        <taxon>Maltschvirus maltsch</taxon>
    </lineage>
</organism>
<gene>
    <name evidence="1" type="ORF">UFOVP365_33</name>
</gene>
<dbReference type="EMBL" id="LR798309">
    <property type="protein sequence ID" value="CAB5222860.1"/>
    <property type="molecule type" value="Genomic_DNA"/>
</dbReference>
<evidence type="ECO:0000313" key="1">
    <source>
        <dbReference type="EMBL" id="CAB5222860.1"/>
    </source>
</evidence>
<accession>A0A6J7WYP6</accession>
<proteinExistence type="predicted"/>
<reference evidence="1" key="1">
    <citation type="submission" date="2020-05" db="EMBL/GenBank/DDBJ databases">
        <authorList>
            <person name="Chiriac C."/>
            <person name="Salcher M."/>
            <person name="Ghai R."/>
            <person name="Kavagutti S V."/>
        </authorList>
    </citation>
    <scope>NUCLEOTIDE SEQUENCE</scope>
</reference>